<dbReference type="Proteomes" id="UP000499080">
    <property type="component" value="Unassembled WGS sequence"/>
</dbReference>
<dbReference type="EMBL" id="BGPR01015600">
    <property type="protein sequence ID" value="GBN69891.1"/>
    <property type="molecule type" value="Genomic_DNA"/>
</dbReference>
<keyword evidence="1" id="KW-1133">Transmembrane helix</keyword>
<reference evidence="2 3" key="1">
    <citation type="journal article" date="2019" name="Sci. Rep.">
        <title>Orb-weaving spider Araneus ventricosus genome elucidates the spidroin gene catalogue.</title>
        <authorList>
            <person name="Kono N."/>
            <person name="Nakamura H."/>
            <person name="Ohtoshi R."/>
            <person name="Moran D.A.P."/>
            <person name="Shinohara A."/>
            <person name="Yoshida Y."/>
            <person name="Fujiwara M."/>
            <person name="Mori M."/>
            <person name="Tomita M."/>
            <person name="Arakawa K."/>
        </authorList>
    </citation>
    <scope>NUCLEOTIDE SEQUENCE [LARGE SCALE GENOMIC DNA]</scope>
</reference>
<keyword evidence="1" id="KW-0472">Membrane</keyword>
<name>A0A4Y2R2S6_ARAVE</name>
<proteinExistence type="predicted"/>
<dbReference type="AlphaFoldDB" id="A0A4Y2R2S6"/>
<evidence type="ECO:0000313" key="3">
    <source>
        <dbReference type="Proteomes" id="UP000499080"/>
    </source>
</evidence>
<keyword evidence="1" id="KW-0812">Transmembrane</keyword>
<evidence type="ECO:0000256" key="1">
    <source>
        <dbReference type="SAM" id="Phobius"/>
    </source>
</evidence>
<feature type="transmembrane region" description="Helical" evidence="1">
    <location>
        <begin position="49"/>
        <end position="70"/>
    </location>
</feature>
<organism evidence="2 3">
    <name type="scientific">Araneus ventricosus</name>
    <name type="common">Orbweaver spider</name>
    <name type="synonym">Epeira ventricosa</name>
    <dbReference type="NCBI Taxonomy" id="182803"/>
    <lineage>
        <taxon>Eukaryota</taxon>
        <taxon>Metazoa</taxon>
        <taxon>Ecdysozoa</taxon>
        <taxon>Arthropoda</taxon>
        <taxon>Chelicerata</taxon>
        <taxon>Arachnida</taxon>
        <taxon>Araneae</taxon>
        <taxon>Araneomorphae</taxon>
        <taxon>Entelegynae</taxon>
        <taxon>Araneoidea</taxon>
        <taxon>Araneidae</taxon>
        <taxon>Araneus</taxon>
    </lineage>
</organism>
<gene>
    <name evidence="2" type="ORF">AVEN_197576_1</name>
</gene>
<protein>
    <submittedName>
        <fullName evidence="2">Uncharacterized protein</fullName>
    </submittedName>
</protein>
<keyword evidence="3" id="KW-1185">Reference proteome</keyword>
<accession>A0A4Y2R2S6</accession>
<comment type="caution">
    <text evidence="2">The sequence shown here is derived from an EMBL/GenBank/DDBJ whole genome shotgun (WGS) entry which is preliminary data.</text>
</comment>
<sequence length="122" mass="14183">MEQSVQYPDRQLHITCLHHGVLRPDSKSHRLGCYRCFLCCPSGKSLNSFFWHGGVIPGTQYFAILLRFFVKLPEGRVYRDLQTTSFQIVALLPMFHHKQPPVVRLKVYQSSICPLHIELICR</sequence>
<evidence type="ECO:0000313" key="2">
    <source>
        <dbReference type="EMBL" id="GBN69891.1"/>
    </source>
</evidence>